<dbReference type="InterPro" id="IPR017853">
    <property type="entry name" value="GH"/>
</dbReference>
<dbReference type="GO" id="GO:0004553">
    <property type="term" value="F:hydrolase activity, hydrolyzing O-glycosyl compounds"/>
    <property type="evidence" value="ECO:0007669"/>
    <property type="project" value="InterPro"/>
</dbReference>
<comment type="caution">
    <text evidence="5">The sequence shown here is derived from an EMBL/GenBank/DDBJ whole genome shotgun (WGS) entry which is preliminary data.</text>
</comment>
<evidence type="ECO:0000313" key="5">
    <source>
        <dbReference type="EMBL" id="SES26903.1"/>
    </source>
</evidence>
<evidence type="ECO:0000259" key="4">
    <source>
        <dbReference type="Pfam" id="PF21365"/>
    </source>
</evidence>
<dbReference type="AlphaFoldDB" id="A0A1H9W055"/>
<dbReference type="PANTHER" id="PTHR43863:SF2">
    <property type="entry name" value="MALTASE-GLUCOAMYLASE"/>
    <property type="match status" value="1"/>
</dbReference>
<evidence type="ECO:0000256" key="1">
    <source>
        <dbReference type="ARBA" id="ARBA00007806"/>
    </source>
</evidence>
<evidence type="ECO:0000313" key="6">
    <source>
        <dbReference type="Proteomes" id="UP000199318"/>
    </source>
</evidence>
<gene>
    <name evidence="5" type="ORF">SAMN05444126_12537</name>
</gene>
<dbReference type="CDD" id="cd06595">
    <property type="entry name" value="GH31_u1"/>
    <property type="match status" value="1"/>
</dbReference>
<dbReference type="Gene3D" id="3.20.20.80">
    <property type="entry name" value="Glycosidases"/>
    <property type="match status" value="1"/>
</dbReference>
<protein>
    <submittedName>
        <fullName evidence="5">Uncharacterized protein</fullName>
    </submittedName>
</protein>
<keyword evidence="2" id="KW-0378">Hydrolase</keyword>
<accession>A0A1H9W055</accession>
<organism evidence="5 6">
    <name type="scientific">Salisediminibacterium halotolerans</name>
    <dbReference type="NCBI Taxonomy" id="517425"/>
    <lineage>
        <taxon>Bacteria</taxon>
        <taxon>Bacillati</taxon>
        <taxon>Bacillota</taxon>
        <taxon>Bacilli</taxon>
        <taxon>Bacillales</taxon>
        <taxon>Bacillaceae</taxon>
        <taxon>Salisediminibacterium</taxon>
    </lineage>
</organism>
<dbReference type="SUPFAM" id="SSF51011">
    <property type="entry name" value="Glycosyl hydrolase domain"/>
    <property type="match status" value="1"/>
</dbReference>
<dbReference type="Proteomes" id="UP000199318">
    <property type="component" value="Unassembled WGS sequence"/>
</dbReference>
<evidence type="ECO:0000256" key="2">
    <source>
        <dbReference type="RuleBase" id="RU361185"/>
    </source>
</evidence>
<comment type="similarity">
    <text evidence="1 2">Belongs to the glycosyl hydrolase 31 family.</text>
</comment>
<dbReference type="InterPro" id="IPR013780">
    <property type="entry name" value="Glyco_hydro_b"/>
</dbReference>
<dbReference type="Pfam" id="PF01055">
    <property type="entry name" value="Glyco_hydro_31_2nd"/>
    <property type="match status" value="1"/>
</dbReference>
<evidence type="ECO:0000259" key="3">
    <source>
        <dbReference type="Pfam" id="PF01055"/>
    </source>
</evidence>
<keyword evidence="2" id="KW-0326">Glycosidase</keyword>
<dbReference type="InterPro" id="IPR000322">
    <property type="entry name" value="Glyco_hydro_31_TIM"/>
</dbReference>
<dbReference type="OrthoDB" id="176168at2"/>
<keyword evidence="6" id="KW-1185">Reference proteome</keyword>
<dbReference type="RefSeq" id="WP_093074221.1">
    <property type="nucleotide sequence ID" value="NZ_FOGV01000025.1"/>
</dbReference>
<dbReference type="PANTHER" id="PTHR43863">
    <property type="entry name" value="HYDROLASE, PUTATIVE (AFU_ORTHOLOGUE AFUA_1G03140)-RELATED"/>
    <property type="match status" value="1"/>
</dbReference>
<dbReference type="STRING" id="1464123.SAMN05444126_12537"/>
<dbReference type="Pfam" id="PF21365">
    <property type="entry name" value="Glyco_hydro_31_3rd"/>
    <property type="match status" value="1"/>
</dbReference>
<feature type="domain" description="Glycoside hydrolase family 31 TIM barrel" evidence="3">
    <location>
        <begin position="181"/>
        <end position="485"/>
    </location>
</feature>
<dbReference type="Gene3D" id="2.60.40.1180">
    <property type="entry name" value="Golgi alpha-mannosidase II"/>
    <property type="match status" value="2"/>
</dbReference>
<dbReference type="SUPFAM" id="SSF51445">
    <property type="entry name" value="(Trans)glycosidases"/>
    <property type="match status" value="1"/>
</dbReference>
<dbReference type="InterPro" id="IPR048395">
    <property type="entry name" value="Glyco_hydro_31_C"/>
</dbReference>
<sequence>MPSQQGTIQGEHYRFTVLTEKMIRMEYSEDGIFEDRATQTVVNRDFPAPNYTVYDNETSLDIITDTLHLTYDKQPFSRHGLQVHIKSPHVEHWKNTWRFGDSGWSLPGTARTLDMVDGETELEPGVLTKDGYALIDDSKAAVLAGDWISPRKDGIEDLYLLAYPKDYKTALRDFFHLCGKTPMLPRYALGNWWSRYYAYTQDEYLALMDRFEEEGAPFTVAVIDMDWHLTDIDPKYGHGWTGYTWNRELFPDPLTFMRTLHDKGLRVSLNVHPADGVRAFEEPYEQMAKDLGVDPETEQPLAFDIANKRFAEAYFKHLHHPHERNGVDFWWIDWQQGTDTSVPGLDPLWMLNHFHYRDHAKRNSRPLIFSRYAGIGSHRYPIGFSGDTVITWESLDFQPYFTAMASNAGYGWWSHDIGGHMFGYKDAELMIRWLQFGVFAPITRLHSTKNLFSGKEPWRFGVRSEQILTRYLRFRHQLLPYLHTMNARFHYDDEPVVQPMYYDYPHHEDAYHVPNQYAFGSELIAAPITSPMNRKLDRGTVTVWLPEGTYTDIFTGLIYDGGRMITVYRRLDEIPVFAKAGAILPLSPASKSSQHGVSHPESLDISIFPGADGAFRLYEDNDSEKSAVTPMVFRWNDNGASRFELRRAEGNLDILPEKRTYTLRFSGMTSSTLIHVLADDGVTALPFEREDDREAGSILITLDHRPVDSGFFVEFPDGLSIGKNNLSGRIFDLLNEAETDFVLKETIYARVCSDLEEPHKLISSLQAIDLPDDLYGALAEIILA</sequence>
<dbReference type="InterPro" id="IPR051816">
    <property type="entry name" value="Glycosyl_Hydrolase_31"/>
</dbReference>
<dbReference type="EMBL" id="FOGV01000025">
    <property type="protein sequence ID" value="SES26903.1"/>
    <property type="molecule type" value="Genomic_DNA"/>
</dbReference>
<proteinExistence type="inferred from homology"/>
<dbReference type="GO" id="GO:0005975">
    <property type="term" value="P:carbohydrate metabolic process"/>
    <property type="evidence" value="ECO:0007669"/>
    <property type="project" value="InterPro"/>
</dbReference>
<feature type="domain" description="Glycosyl hydrolase family 31 C-terminal" evidence="4">
    <location>
        <begin position="494"/>
        <end position="584"/>
    </location>
</feature>
<dbReference type="Gene3D" id="2.60.40.1760">
    <property type="entry name" value="glycosyl hydrolase (family 31)"/>
    <property type="match status" value="1"/>
</dbReference>
<reference evidence="6" key="1">
    <citation type="submission" date="2016-10" db="EMBL/GenBank/DDBJ databases">
        <authorList>
            <person name="de Groot N.N."/>
        </authorList>
    </citation>
    <scope>NUCLEOTIDE SEQUENCE [LARGE SCALE GENOMIC DNA]</scope>
    <source>
        <strain evidence="6">10nlg</strain>
    </source>
</reference>
<name>A0A1H9W055_9BACI</name>